<proteinExistence type="predicted"/>
<protein>
    <recommendedName>
        <fullName evidence="1">Extradiol ring-cleavage dioxygenase LigAB LigA subunit domain-containing protein</fullName>
    </recommendedName>
</protein>
<dbReference type="HOGENOM" id="CLU_2366629_0_0_5"/>
<dbReference type="SUPFAM" id="SSF48076">
    <property type="entry name" value="LigA subunit of an aromatic-ring-opening dioxygenase LigAB"/>
    <property type="match status" value="1"/>
</dbReference>
<evidence type="ECO:0000259" key="1">
    <source>
        <dbReference type="Pfam" id="PF07746"/>
    </source>
</evidence>
<accession>B9JQ83</accession>
<dbReference type="CDD" id="cd07321">
    <property type="entry name" value="Extradiol_Dioxygenase_3A_like"/>
    <property type="match status" value="1"/>
</dbReference>
<dbReference type="Gene3D" id="1.10.700.10">
    <property type="entry name" value="Dioxygenase LigAB, LigA subunit"/>
    <property type="match status" value="1"/>
</dbReference>
<dbReference type="RefSeq" id="WP_012653294.1">
    <property type="nucleotide sequence ID" value="NC_011987.1"/>
</dbReference>
<dbReference type="KEGG" id="ara:Arad_12299"/>
<dbReference type="Pfam" id="PF07746">
    <property type="entry name" value="LigA"/>
    <property type="match status" value="1"/>
</dbReference>
<feature type="domain" description="Extradiol ring-cleavage dioxygenase LigAB LigA subunit" evidence="1">
    <location>
        <begin position="6"/>
        <end position="68"/>
    </location>
</feature>
<dbReference type="EMBL" id="CP000631">
    <property type="protein sequence ID" value="ACM31302.1"/>
    <property type="molecule type" value="Genomic_DNA"/>
</dbReference>
<sequence>MSRYELNKALWNYAREPDFKSRFDADAASAVATRSLSDAERSALTDRDIRAIFELGAHPFLLYSFAIASNGGWCMEMMKEYVSRLQGLTPGDIET</sequence>
<reference evidence="2 3" key="1">
    <citation type="journal article" date="2009" name="J. Bacteriol.">
        <title>Genome sequences of three Agrobacterium biovars help elucidate the evolution of multichromosome genomes in bacteria.</title>
        <authorList>
            <person name="Slater S.C."/>
            <person name="Goldman B.S."/>
            <person name="Goodner B."/>
            <person name="Setubal J.C."/>
            <person name="Farrand S.K."/>
            <person name="Nester E.W."/>
            <person name="Burr T.J."/>
            <person name="Banta L."/>
            <person name="Dickerman A.W."/>
            <person name="Paulsen I."/>
            <person name="Otten L."/>
            <person name="Suen G."/>
            <person name="Welch R."/>
            <person name="Almeida N.F."/>
            <person name="Arnold F."/>
            <person name="Burton O.T."/>
            <person name="Du Z."/>
            <person name="Ewing A."/>
            <person name="Godsy E."/>
            <person name="Heisel S."/>
            <person name="Houmiel K.L."/>
            <person name="Jhaveri J."/>
            <person name="Lu J."/>
            <person name="Miller N.M."/>
            <person name="Norton S."/>
            <person name="Chen Q."/>
            <person name="Phoolcharoen W."/>
            <person name="Ohlin V."/>
            <person name="Ondrusek D."/>
            <person name="Pride N."/>
            <person name="Stricklin S.L."/>
            <person name="Sun J."/>
            <person name="Wheeler C."/>
            <person name="Wilson L."/>
            <person name="Zhu H."/>
            <person name="Wood D.W."/>
        </authorList>
    </citation>
    <scope>NUCLEOTIDE SEQUENCE [LARGE SCALE GENOMIC DNA]</scope>
    <source>
        <strain evidence="3">K84 / ATCC BAA-868</strain>
        <plasmid evidence="2 3">pAtK84c</plasmid>
    </source>
</reference>
<evidence type="ECO:0000313" key="3">
    <source>
        <dbReference type="Proteomes" id="UP000001600"/>
    </source>
</evidence>
<name>B9JQ83_RHIR8</name>
<dbReference type="InterPro" id="IPR036622">
    <property type="entry name" value="LigA_sf"/>
</dbReference>
<geneLocation type="plasmid" evidence="2 3">
    <name>pAtK84c</name>
</geneLocation>
<dbReference type="InterPro" id="IPR011986">
    <property type="entry name" value="Xdiol_dOase_LigA"/>
</dbReference>
<organism evidence="2 3">
    <name type="scientific">Rhizobium rhizogenes (strain K84 / ATCC BAA-868)</name>
    <name type="common">Agrobacterium radiobacter</name>
    <dbReference type="NCBI Taxonomy" id="311403"/>
    <lineage>
        <taxon>Bacteria</taxon>
        <taxon>Pseudomonadati</taxon>
        <taxon>Pseudomonadota</taxon>
        <taxon>Alphaproteobacteria</taxon>
        <taxon>Hyphomicrobiales</taxon>
        <taxon>Rhizobiaceae</taxon>
        <taxon>Rhizobium/Agrobacterium group</taxon>
        <taxon>Rhizobium</taxon>
    </lineage>
</organism>
<dbReference type="Proteomes" id="UP000001600">
    <property type="component" value="Plasmid pAtK84c"/>
</dbReference>
<dbReference type="AlphaFoldDB" id="B9JQ83"/>
<gene>
    <name evidence="2" type="ordered locus">Arad_12299</name>
</gene>
<keyword evidence="2" id="KW-0614">Plasmid</keyword>
<evidence type="ECO:0000313" key="2">
    <source>
        <dbReference type="EMBL" id="ACM31302.1"/>
    </source>
</evidence>